<accession>A0ABY5E3R0</accession>
<sequence>MNTKKAFTLLEVVISITLFMIFIIFVYKTLDQTKHSNKIFEKQTKTIKDSNRLYNIFLEDIAESTQTLSISYDKDKNARLIFTSNNTYHNPYYTNITYLISSNDKLVRIESKDKFKFSNTSYEFYENAYVDVLLEDIEYFDIKKDKKQYVLAIKQKNKKRVLYSTYLLK</sequence>
<keyword evidence="1" id="KW-1133">Transmembrane helix</keyword>
<keyword evidence="1" id="KW-0812">Transmembrane</keyword>
<organism evidence="2 3">
    <name type="scientific">Arcobacter roscoffensis</name>
    <dbReference type="NCBI Taxonomy" id="2961520"/>
    <lineage>
        <taxon>Bacteria</taxon>
        <taxon>Pseudomonadati</taxon>
        <taxon>Campylobacterota</taxon>
        <taxon>Epsilonproteobacteria</taxon>
        <taxon>Campylobacterales</taxon>
        <taxon>Arcobacteraceae</taxon>
        <taxon>Arcobacter</taxon>
    </lineage>
</organism>
<dbReference type="EMBL" id="CP100595">
    <property type="protein sequence ID" value="UTJ05758.1"/>
    <property type="molecule type" value="Genomic_DNA"/>
</dbReference>
<reference evidence="2" key="1">
    <citation type="submission" date="2022-07" db="EMBL/GenBank/DDBJ databases">
        <title>Arcobacter roscoffensis sp. nov., a marine bacterium isolated from coastal seawater collected from Roscoff, France.</title>
        <authorList>
            <person name="Pascual J."/>
            <person name="Lepeaux C."/>
            <person name="Methner A."/>
            <person name="Overmann J."/>
        </authorList>
    </citation>
    <scope>NUCLEOTIDE SEQUENCE</scope>
    <source>
        <strain evidence="2">ARW1-2F2</strain>
    </source>
</reference>
<evidence type="ECO:0000313" key="2">
    <source>
        <dbReference type="EMBL" id="UTJ05758.1"/>
    </source>
</evidence>
<keyword evidence="3" id="KW-1185">Reference proteome</keyword>
<keyword evidence="1" id="KW-0472">Membrane</keyword>
<dbReference type="InterPro" id="IPR012902">
    <property type="entry name" value="N_methyl_site"/>
</dbReference>
<name>A0ABY5E3R0_9BACT</name>
<proteinExistence type="predicted"/>
<dbReference type="RefSeq" id="WP_254575939.1">
    <property type="nucleotide sequence ID" value="NZ_CP100595.1"/>
</dbReference>
<dbReference type="Proteomes" id="UP001060012">
    <property type="component" value="Chromosome"/>
</dbReference>
<evidence type="ECO:0000256" key="1">
    <source>
        <dbReference type="SAM" id="Phobius"/>
    </source>
</evidence>
<gene>
    <name evidence="2" type="ORF">NJU99_10900</name>
</gene>
<feature type="transmembrane region" description="Helical" evidence="1">
    <location>
        <begin position="6"/>
        <end position="27"/>
    </location>
</feature>
<evidence type="ECO:0000313" key="3">
    <source>
        <dbReference type="Proteomes" id="UP001060012"/>
    </source>
</evidence>
<protein>
    <submittedName>
        <fullName evidence="2">Prepilin-type N-terminal cleavage/methylation domain-containing protein</fullName>
    </submittedName>
</protein>
<dbReference type="Pfam" id="PF07963">
    <property type="entry name" value="N_methyl"/>
    <property type="match status" value="1"/>
</dbReference>